<evidence type="ECO:0000256" key="7">
    <source>
        <dbReference type="ARBA" id="ARBA00022989"/>
    </source>
</evidence>
<dbReference type="Pfam" id="PF03982">
    <property type="entry name" value="DAGAT"/>
    <property type="match status" value="1"/>
</dbReference>
<dbReference type="InterPro" id="IPR007130">
    <property type="entry name" value="DAGAT"/>
</dbReference>
<sequence>MEQFRETLNGENSDGYVEVRRSKAQQGPTKRAGFAGPIHNCSSNVAYFTPGKPLNARDVPHTRPNKWWEEAAAILTMLIFFGSAFVLPPVMLFCLVGALLFRSALCAAFVTLTLAAWLLPPGKRWEAFLHHWIWDAWRRYFRARGIVPVPPYCEPGKRYIFAHFPHAVFPMGPWLSFPLCGVPLTGVPAPMYGAVASVLLQLPYFKHVFAFMGCRPADKPVILKTLKTASIGIIVEGIRGIYDGATIDQERIFLEARKGFVKCAIQAGADLVPVYHLGSSQMFRFTGNKEYSRILRASVCLFWGRWFLPVPYKHDIISLVGQPITVRQVDSPSQEEVDEVHQRFKAAIRALFDEHKHLIPGWSTKELLIV</sequence>
<dbReference type="PANTHER" id="PTHR12317:SF63">
    <property type="entry name" value="DIACYLGLYCEROL O-ACYLTRANSFERASE 2"/>
    <property type="match status" value="1"/>
</dbReference>
<keyword evidence="4 11" id="KW-0808">Transferase</keyword>
<evidence type="ECO:0000313" key="12">
    <source>
        <dbReference type="EMBL" id="CAK0785740.1"/>
    </source>
</evidence>
<feature type="transmembrane region" description="Helical" evidence="11">
    <location>
        <begin position="99"/>
        <end position="119"/>
    </location>
</feature>
<keyword evidence="8" id="KW-0443">Lipid metabolism</keyword>
<evidence type="ECO:0000256" key="3">
    <source>
        <dbReference type="ARBA" id="ARBA00022516"/>
    </source>
</evidence>
<keyword evidence="10" id="KW-0012">Acyltransferase</keyword>
<keyword evidence="3" id="KW-0444">Lipid biosynthesis</keyword>
<evidence type="ECO:0000313" key="13">
    <source>
        <dbReference type="Proteomes" id="UP001314263"/>
    </source>
</evidence>
<keyword evidence="5 11" id="KW-0812">Transmembrane</keyword>
<feature type="transmembrane region" description="Helical" evidence="11">
    <location>
        <begin position="71"/>
        <end position="93"/>
    </location>
</feature>
<comment type="caution">
    <text evidence="12">The sequence shown here is derived from an EMBL/GenBank/DDBJ whole genome shotgun (WGS) entry which is preliminary data.</text>
</comment>
<reference evidence="12 13" key="1">
    <citation type="submission" date="2023-10" db="EMBL/GenBank/DDBJ databases">
        <authorList>
            <person name="Maclean D."/>
            <person name="Macfadyen A."/>
        </authorList>
    </citation>
    <scope>NUCLEOTIDE SEQUENCE [LARGE SCALE GENOMIC DNA]</scope>
</reference>
<dbReference type="Proteomes" id="UP001314263">
    <property type="component" value="Unassembled WGS sequence"/>
</dbReference>
<keyword evidence="6 11" id="KW-0256">Endoplasmic reticulum</keyword>
<evidence type="ECO:0000256" key="1">
    <source>
        <dbReference type="ARBA" id="ARBA00004477"/>
    </source>
</evidence>
<proteinExistence type="inferred from homology"/>
<keyword evidence="13" id="KW-1185">Reference proteome</keyword>
<keyword evidence="9 11" id="KW-0472">Membrane</keyword>
<dbReference type="PANTHER" id="PTHR12317">
    <property type="entry name" value="DIACYLGLYCEROL O-ACYLTRANSFERASE"/>
    <property type="match status" value="1"/>
</dbReference>
<protein>
    <recommendedName>
        <fullName evidence="11">Acyltransferase</fullName>
        <ecNumber evidence="11">2.3.1.-</ecNumber>
    </recommendedName>
</protein>
<keyword evidence="7 11" id="KW-1133">Transmembrane helix</keyword>
<comment type="subcellular location">
    <subcellularLocation>
        <location evidence="1 11">Endoplasmic reticulum membrane</location>
        <topology evidence="1 11">Multi-pass membrane protein</topology>
    </subcellularLocation>
</comment>
<dbReference type="GO" id="GO:0019432">
    <property type="term" value="P:triglyceride biosynthetic process"/>
    <property type="evidence" value="ECO:0007669"/>
    <property type="project" value="TreeGrafter"/>
</dbReference>
<organism evidence="12 13">
    <name type="scientific">Coccomyxa viridis</name>
    <dbReference type="NCBI Taxonomy" id="1274662"/>
    <lineage>
        <taxon>Eukaryota</taxon>
        <taxon>Viridiplantae</taxon>
        <taxon>Chlorophyta</taxon>
        <taxon>core chlorophytes</taxon>
        <taxon>Trebouxiophyceae</taxon>
        <taxon>Trebouxiophyceae incertae sedis</taxon>
        <taxon>Coccomyxaceae</taxon>
        <taxon>Coccomyxa</taxon>
    </lineage>
</organism>
<evidence type="ECO:0000256" key="2">
    <source>
        <dbReference type="ARBA" id="ARBA00005420"/>
    </source>
</evidence>
<gene>
    <name evidence="12" type="ORF">CVIRNUC_008951</name>
</gene>
<dbReference type="EMBL" id="CAUYUE010000013">
    <property type="protein sequence ID" value="CAK0785740.1"/>
    <property type="molecule type" value="Genomic_DNA"/>
</dbReference>
<dbReference type="GO" id="GO:0004144">
    <property type="term" value="F:diacylglycerol O-acyltransferase activity"/>
    <property type="evidence" value="ECO:0007669"/>
    <property type="project" value="UniProtKB-ARBA"/>
</dbReference>
<dbReference type="EC" id="2.3.1.-" evidence="11"/>
<accession>A0AAV1IH10</accession>
<dbReference type="GO" id="GO:0005789">
    <property type="term" value="C:endoplasmic reticulum membrane"/>
    <property type="evidence" value="ECO:0007669"/>
    <property type="project" value="UniProtKB-SubCell"/>
</dbReference>
<evidence type="ECO:0000256" key="4">
    <source>
        <dbReference type="ARBA" id="ARBA00022679"/>
    </source>
</evidence>
<evidence type="ECO:0000256" key="6">
    <source>
        <dbReference type="ARBA" id="ARBA00022824"/>
    </source>
</evidence>
<dbReference type="AlphaFoldDB" id="A0AAV1IH10"/>
<evidence type="ECO:0000256" key="11">
    <source>
        <dbReference type="RuleBase" id="RU367023"/>
    </source>
</evidence>
<evidence type="ECO:0000256" key="10">
    <source>
        <dbReference type="ARBA" id="ARBA00023315"/>
    </source>
</evidence>
<comment type="similarity">
    <text evidence="2 11">Belongs to the diacylglycerol acyltransferase family.</text>
</comment>
<evidence type="ECO:0000256" key="5">
    <source>
        <dbReference type="ARBA" id="ARBA00022692"/>
    </source>
</evidence>
<evidence type="ECO:0000256" key="9">
    <source>
        <dbReference type="ARBA" id="ARBA00023136"/>
    </source>
</evidence>
<evidence type="ECO:0000256" key="8">
    <source>
        <dbReference type="ARBA" id="ARBA00023098"/>
    </source>
</evidence>
<name>A0AAV1IH10_9CHLO</name>